<keyword evidence="2" id="KW-1133">Transmembrane helix</keyword>
<dbReference type="PROSITE" id="PS51820">
    <property type="entry name" value="PA14"/>
    <property type="match status" value="1"/>
</dbReference>
<dbReference type="Pfam" id="PF12892">
    <property type="entry name" value="FctA"/>
    <property type="match status" value="1"/>
</dbReference>
<evidence type="ECO:0000313" key="6">
    <source>
        <dbReference type="Proteomes" id="UP000441772"/>
    </source>
</evidence>
<feature type="transmembrane region" description="Helical" evidence="2">
    <location>
        <begin position="1319"/>
        <end position="1338"/>
    </location>
</feature>
<dbReference type="NCBIfam" id="TIGR03786">
    <property type="entry name" value="strep_pil_rpt"/>
    <property type="match status" value="1"/>
</dbReference>
<dbReference type="Gene3D" id="2.60.40.1140">
    <property type="entry name" value="Collagen-binding surface protein Cna, B-type domain"/>
    <property type="match status" value="1"/>
</dbReference>
<dbReference type="InterPro" id="IPR037524">
    <property type="entry name" value="PA14/GLEYA"/>
</dbReference>
<feature type="domain" description="PA14" evidence="4">
    <location>
        <begin position="215"/>
        <end position="400"/>
    </location>
</feature>
<dbReference type="Pfam" id="PF24547">
    <property type="entry name" value="DUF7601"/>
    <property type="match status" value="1"/>
</dbReference>
<dbReference type="Pfam" id="PF17802">
    <property type="entry name" value="SpaA"/>
    <property type="match status" value="2"/>
</dbReference>
<accession>A0A6I1GKC2</accession>
<keyword evidence="6" id="KW-1185">Reference proteome</keyword>
<dbReference type="InterPro" id="IPR041033">
    <property type="entry name" value="SpaA_PFL_dom_1"/>
</dbReference>
<evidence type="ECO:0000256" key="2">
    <source>
        <dbReference type="SAM" id="Phobius"/>
    </source>
</evidence>
<evidence type="ECO:0000259" key="4">
    <source>
        <dbReference type="PROSITE" id="PS51820"/>
    </source>
</evidence>
<sequence>MSSLRDVWRSISKRLLAAGSAAAMMATVGVAGTALAANPTPAATDAAAPYALGDHVVKGVSPNGTTINAFDYWLDGRDADDNSDPTNWSDIGINAGQQLKFYSRQGDLPAFNTWTGTTTPRTGMVKSTLQNGYPMLQRSASLGITQDESLAYLFDGSSHSGKASYMDTKGLLQVDDNGYYYYNANRDAMNDGTFQSANYATLDTGESDGNAWTLYDTWGVRTSTAVRDSQNGQFFPFNPAADVLRESGGTLAANDRTSVSPGMNHHFGLSMSSRFVQPNGGRIEKTNQDMKYHFSGDDDVWVFIDGVLVGDLGGIHIASSLDVNFRTGEVSVTGRPGTTLKDLYQAAGATSVTQWNGDTFADGTYHTLNFFYLERGGSDSNMSLKFNLKTIPESDIHKVDQNNEPVRGARFTLYTVNADYSGGRQEVGSGTTDENGLLVLQDGEGKVVSFDDLHTRGFDHYILEETVVPSGYRKAVPMSSGGSSGMHLRYVEDQSSTTGTKSGVVLSVTDPADTGSMWHTGSLALPKVTTTASTTIRDVDGNTVDPSNGLMFAVVLKRDKSKGIGDTDAWHGVHGDQLNGWKYEPDTGMQGVVDTIKANKGADVFSLTSSGGYEVTVDNLPGNIEQYYYMLPDGRKDQAEYTVAYYYAAGARSVDDVTVRDTVRLDFDNADDPFVRQFSVNFYVSNVKNELFVQKVDGTGRSLADGTFSLYRVSGSQSGDGTSDCATTDLGEPYDTVTTVGRPDDAAQLKVNGTAMFPSAGHVLESGTYCLVETQAPSGYVASGVRSKVVVNDYGVFVDAGKPDDGLRVLRGAGWLVRPMSSFATNDDTDNTLTWITSAPGTVTGFTAGSGAPTVDFNDVSANASRVSRGGDDTGGTAAGEVVIGNATTDPLRLKYDVGDDKNDTAPALKYGYSPREPDGDTLFAFDSGFGIISSTQDDANTKDSDYNSEADRTGLRAGAPDNDDKVAGTNKNLTADVRLSNVVTGSVIAQFTNEAAPVLKISKSVEGEGAKPDSDAEFGFTVTLKAGDGELALADGYPYATCTVDDKEAVGYRDCGPEQTMTLGGDGTGAIALKDGQVAVFASLPEGVRYTVAETSMPAGFYRLRVESKDGGATKVGADGTASGVIGHTGERHVHVVNGYGVKATAGVTKRVTGADWTAPDGRGFSFTLRRAATDGSDAPVYVMTDDSAGNGTVTAFPEGGVTASTKGGIRQDATQDVDFGQLVFTKPGTYEFLVAEDTADPASGWSYDVTKRNGSDGQGVKVTVTVTADTDGRLVATVTYGSGSAEGSGEGPGRPTFVNSFAAVSSLPMTGGTMRDWLIVGGVVAGLAAAVAAGACQWRRRKGMPSAL</sequence>
<dbReference type="EMBL" id="WBVT01000030">
    <property type="protein sequence ID" value="KAB7789827.1"/>
    <property type="molecule type" value="Genomic_DNA"/>
</dbReference>
<dbReference type="GO" id="GO:0005975">
    <property type="term" value="P:carbohydrate metabolic process"/>
    <property type="evidence" value="ECO:0007669"/>
    <property type="project" value="UniProtKB-ARBA"/>
</dbReference>
<dbReference type="Gene3D" id="2.60.40.10">
    <property type="entry name" value="Immunoglobulins"/>
    <property type="match status" value="2"/>
</dbReference>
<dbReference type="Gene3D" id="2.60.40.3050">
    <property type="match status" value="1"/>
</dbReference>
<keyword evidence="2" id="KW-0812">Transmembrane</keyword>
<protein>
    <recommendedName>
        <fullName evidence="4">PA14 domain-containing protein</fullName>
    </recommendedName>
</protein>
<reference evidence="5 6" key="1">
    <citation type="submission" date="2019-09" db="EMBL/GenBank/DDBJ databases">
        <title>Characterization of the phylogenetic diversity of two novel species belonging to the genus Bifidobacterium: Bifidobacterium cebidarum sp. nov. and Bifidobacterium leontopitheci sp. nov.</title>
        <authorList>
            <person name="Lugli G.A."/>
            <person name="Duranti S."/>
            <person name="Milani C."/>
            <person name="Turroni F."/>
            <person name="Ventura M."/>
        </authorList>
    </citation>
    <scope>NUCLEOTIDE SEQUENCE [LARGE SCALE GENOMIC DNA]</scope>
    <source>
        <strain evidence="5 6">LMG 31471</strain>
    </source>
</reference>
<feature type="signal peptide" evidence="3">
    <location>
        <begin position="1"/>
        <end position="36"/>
    </location>
</feature>
<feature type="region of interest" description="Disordered" evidence="1">
    <location>
        <begin position="935"/>
        <end position="969"/>
    </location>
</feature>
<organism evidence="5 6">
    <name type="scientific">Bifidobacterium leontopitheci</name>
    <dbReference type="NCBI Taxonomy" id="2650774"/>
    <lineage>
        <taxon>Bacteria</taxon>
        <taxon>Bacillati</taxon>
        <taxon>Actinomycetota</taxon>
        <taxon>Actinomycetes</taxon>
        <taxon>Bifidobacteriales</taxon>
        <taxon>Bifidobacteriaceae</taxon>
        <taxon>Bifidobacterium</taxon>
    </lineage>
</organism>
<dbReference type="InterPro" id="IPR038174">
    <property type="entry name" value="Strep_pil_link_sf"/>
</dbReference>
<name>A0A6I1GKC2_9BIFI</name>
<dbReference type="Proteomes" id="UP000441772">
    <property type="component" value="Unassembled WGS sequence"/>
</dbReference>
<feature type="compositionally biased region" description="Basic and acidic residues" evidence="1">
    <location>
        <begin position="940"/>
        <end position="955"/>
    </location>
</feature>
<dbReference type="RefSeq" id="WP_152234974.1">
    <property type="nucleotide sequence ID" value="NZ_JBHSKZ010000012.1"/>
</dbReference>
<proteinExistence type="predicted"/>
<evidence type="ECO:0000313" key="5">
    <source>
        <dbReference type="EMBL" id="KAB7789827.1"/>
    </source>
</evidence>
<evidence type="ECO:0000256" key="3">
    <source>
        <dbReference type="SAM" id="SignalP"/>
    </source>
</evidence>
<dbReference type="InterPro" id="IPR055382">
    <property type="entry name" value="DUF7601"/>
</dbReference>
<dbReference type="InterPro" id="IPR022464">
    <property type="entry name" value="Strep_pil_isopept_link"/>
</dbReference>
<evidence type="ECO:0000256" key="1">
    <source>
        <dbReference type="SAM" id="MobiDB-lite"/>
    </source>
</evidence>
<keyword evidence="3" id="KW-0732">Signal</keyword>
<keyword evidence="2" id="KW-0472">Membrane</keyword>
<gene>
    <name evidence="5" type="ORF">F7D09_1670</name>
</gene>
<feature type="chain" id="PRO_5026025805" description="PA14 domain-containing protein" evidence="3">
    <location>
        <begin position="37"/>
        <end position="1350"/>
    </location>
</feature>
<dbReference type="InterPro" id="IPR013783">
    <property type="entry name" value="Ig-like_fold"/>
</dbReference>
<comment type="caution">
    <text evidence="5">The sequence shown here is derived from an EMBL/GenBank/DDBJ whole genome shotgun (WGS) entry which is preliminary data.</text>
</comment>